<dbReference type="PROSITE" id="PS00061">
    <property type="entry name" value="ADH_SHORT"/>
    <property type="match status" value="1"/>
</dbReference>
<dbReference type="PANTHER" id="PTHR48107">
    <property type="entry name" value="NADPH-DEPENDENT ALDEHYDE REDUCTASE-LIKE PROTEIN, CHLOROPLASTIC-RELATED"/>
    <property type="match status" value="1"/>
</dbReference>
<dbReference type="PANTHER" id="PTHR48107:SF7">
    <property type="entry name" value="RE15974P"/>
    <property type="match status" value="1"/>
</dbReference>
<name>A0A4Q9GSM8_9MICO</name>
<proteinExistence type="inferred from homology"/>
<organism evidence="3 4">
    <name type="scientific">Glaciihabitans arcticus</name>
    <dbReference type="NCBI Taxonomy" id="2668039"/>
    <lineage>
        <taxon>Bacteria</taxon>
        <taxon>Bacillati</taxon>
        <taxon>Actinomycetota</taxon>
        <taxon>Actinomycetes</taxon>
        <taxon>Micrococcales</taxon>
        <taxon>Microbacteriaceae</taxon>
        <taxon>Glaciihabitans</taxon>
    </lineage>
</organism>
<evidence type="ECO:0000256" key="1">
    <source>
        <dbReference type="ARBA" id="ARBA00006484"/>
    </source>
</evidence>
<evidence type="ECO:0000256" key="2">
    <source>
        <dbReference type="ARBA" id="ARBA00023002"/>
    </source>
</evidence>
<comment type="caution">
    <text evidence="3">The sequence shown here is derived from an EMBL/GenBank/DDBJ whole genome shotgun (WGS) entry which is preliminary data.</text>
</comment>
<dbReference type="Pfam" id="PF13561">
    <property type="entry name" value="adh_short_C2"/>
    <property type="match status" value="1"/>
</dbReference>
<dbReference type="AlphaFoldDB" id="A0A4Q9GSM8"/>
<dbReference type="RefSeq" id="WP_130982145.1">
    <property type="nucleotide sequence ID" value="NZ_SISG01000001.1"/>
</dbReference>
<dbReference type="Gene3D" id="3.40.50.720">
    <property type="entry name" value="NAD(P)-binding Rossmann-like Domain"/>
    <property type="match status" value="1"/>
</dbReference>
<dbReference type="GO" id="GO:0016614">
    <property type="term" value="F:oxidoreductase activity, acting on CH-OH group of donors"/>
    <property type="evidence" value="ECO:0007669"/>
    <property type="project" value="UniProtKB-ARBA"/>
</dbReference>
<dbReference type="SUPFAM" id="SSF51735">
    <property type="entry name" value="NAD(P)-binding Rossmann-fold domains"/>
    <property type="match status" value="1"/>
</dbReference>
<evidence type="ECO:0000313" key="4">
    <source>
        <dbReference type="Proteomes" id="UP000294194"/>
    </source>
</evidence>
<reference evidence="4" key="1">
    <citation type="submission" date="2019-02" db="EMBL/GenBank/DDBJ databases">
        <title>Glaciihabitans arcticus sp. nov., a psychrotolerant bacterium isolated from polar soil.</title>
        <authorList>
            <person name="Dahal R.H."/>
        </authorList>
    </citation>
    <scope>NUCLEOTIDE SEQUENCE [LARGE SCALE GENOMIC DNA]</scope>
    <source>
        <strain evidence="4">RP-3-7</strain>
    </source>
</reference>
<evidence type="ECO:0000313" key="3">
    <source>
        <dbReference type="EMBL" id="TBN58036.1"/>
    </source>
</evidence>
<dbReference type="InterPro" id="IPR020904">
    <property type="entry name" value="Sc_DH/Rdtase_CS"/>
</dbReference>
<keyword evidence="2" id="KW-0560">Oxidoreductase</keyword>
<sequence length="251" mass="26209">MTEPRPVALITGVGRTVGIAAGIALRLAADGWDLALNYWTPADRSIFGDSADAGLGDLVSALESLGAAVLPVPADLELPDSASEIFREVQAGLGSPSALVLSHAWDIDSGMLDTSVEQFDKHFAINTRASWLLIQQFAKQLETDEGRIVAITSDHTVGNLPYGASKGALDRIVIAAAKELAHLGISANVINPGPIDTGWMTPSVREHLTGLQPTGRLGTPDDTADLVSFLLSAHGAWINGQLLKSDGGVSS</sequence>
<dbReference type="InterPro" id="IPR002347">
    <property type="entry name" value="SDR_fam"/>
</dbReference>
<gene>
    <name evidence="3" type="ORF">EYE40_11885</name>
</gene>
<accession>A0A4Q9GSM8</accession>
<dbReference type="Proteomes" id="UP000294194">
    <property type="component" value="Unassembled WGS sequence"/>
</dbReference>
<keyword evidence="4" id="KW-1185">Reference proteome</keyword>
<dbReference type="InterPro" id="IPR036291">
    <property type="entry name" value="NAD(P)-bd_dom_sf"/>
</dbReference>
<comment type="similarity">
    <text evidence="1">Belongs to the short-chain dehydrogenases/reductases (SDR) family.</text>
</comment>
<dbReference type="PRINTS" id="PR00081">
    <property type="entry name" value="GDHRDH"/>
</dbReference>
<dbReference type="EMBL" id="SISG01000001">
    <property type="protein sequence ID" value="TBN58036.1"/>
    <property type="molecule type" value="Genomic_DNA"/>
</dbReference>
<protein>
    <submittedName>
        <fullName evidence="3">SDR family oxidoreductase</fullName>
    </submittedName>
</protein>